<dbReference type="AlphaFoldDB" id="A0AAP2YZD8"/>
<protein>
    <submittedName>
        <fullName evidence="2">SprT-like domain-containing protein</fullName>
    </submittedName>
</protein>
<dbReference type="RefSeq" id="WP_338003784.1">
    <property type="nucleotide sequence ID" value="NZ_JAOPKA010000005.1"/>
</dbReference>
<accession>A0AAP2YZD8</accession>
<proteinExistence type="predicted"/>
<evidence type="ECO:0000313" key="2">
    <source>
        <dbReference type="EMBL" id="MCU4741962.1"/>
    </source>
</evidence>
<sequence length="184" mass="20902">MGREPTDEEILAHARVHARAVANDGLDVDLSSVEWDVSTRARRRAGVCRWHARSETATIVLSRKAYCAYDREAFEAVVRHELIHAWEFQRFGESGHGKRFHERAAELDVSRHCESFSSPRYVIRCLECDWRARRHRASKPVRAPDGYRCGVCGGDYEVEHAESGRTWTTASGYGGVKAALGEEW</sequence>
<dbReference type="Proteomes" id="UP001321018">
    <property type="component" value="Unassembled WGS sequence"/>
</dbReference>
<dbReference type="GO" id="GO:0006950">
    <property type="term" value="P:response to stress"/>
    <property type="evidence" value="ECO:0007669"/>
    <property type="project" value="UniProtKB-ARBA"/>
</dbReference>
<dbReference type="EMBL" id="JAOPKA010000005">
    <property type="protein sequence ID" value="MCU4741962.1"/>
    <property type="molecule type" value="Genomic_DNA"/>
</dbReference>
<gene>
    <name evidence="2" type="ORF">OB960_11190</name>
</gene>
<feature type="domain" description="SprT-like" evidence="1">
    <location>
        <begin position="8"/>
        <end position="159"/>
    </location>
</feature>
<name>A0AAP2YZD8_9EURY</name>
<evidence type="ECO:0000313" key="3">
    <source>
        <dbReference type="Proteomes" id="UP001321018"/>
    </source>
</evidence>
<comment type="caution">
    <text evidence="2">The sequence shown here is derived from an EMBL/GenBank/DDBJ whole genome shotgun (WGS) entry which is preliminary data.</text>
</comment>
<dbReference type="SMART" id="SM00731">
    <property type="entry name" value="SprT"/>
    <property type="match status" value="1"/>
</dbReference>
<dbReference type="Pfam" id="PF10263">
    <property type="entry name" value="SprT-like"/>
    <property type="match status" value="1"/>
</dbReference>
<organism evidence="2 3">
    <name type="scientific">Natronoglomus mannanivorans</name>
    <dbReference type="NCBI Taxonomy" id="2979990"/>
    <lineage>
        <taxon>Archaea</taxon>
        <taxon>Methanobacteriati</taxon>
        <taxon>Methanobacteriota</taxon>
        <taxon>Stenosarchaea group</taxon>
        <taxon>Halobacteria</taxon>
        <taxon>Halobacteriales</taxon>
        <taxon>Natrialbaceae</taxon>
        <taxon>Natronoglomus</taxon>
    </lineage>
</organism>
<evidence type="ECO:0000259" key="1">
    <source>
        <dbReference type="SMART" id="SM00731"/>
    </source>
</evidence>
<dbReference type="InterPro" id="IPR006640">
    <property type="entry name" value="SprT-like_domain"/>
</dbReference>
<reference evidence="2" key="1">
    <citation type="submission" date="2022-09" db="EMBL/GenBank/DDBJ databases">
        <title>Enrichment on poylsaccharides allowed isolation of novel metabolic and taxonomic groups of Haloarchaea.</title>
        <authorList>
            <person name="Sorokin D.Y."/>
            <person name="Elcheninov A.G."/>
            <person name="Khizhniak T.V."/>
            <person name="Kolganova T.V."/>
            <person name="Kublanov I.V."/>
        </authorList>
    </citation>
    <scope>NUCLEOTIDE SEQUENCE</scope>
    <source>
        <strain evidence="2">AArc-xg1-1</strain>
    </source>
</reference>